<dbReference type="GO" id="GO:0007155">
    <property type="term" value="P:cell adhesion"/>
    <property type="evidence" value="ECO:0007669"/>
    <property type="project" value="InterPro"/>
</dbReference>
<dbReference type="AlphaFoldDB" id="A0A7H4PPA1"/>
<sequence>MPKAWPCQLVDASSNATLPLYTRSASLTIPATGNIDLPFRVRYIQTESTIVAGKADGTANFTISYN</sequence>
<dbReference type="InterPro" id="IPR036937">
    <property type="entry name" value="Adhesion_dom_fimbrial_sf"/>
</dbReference>
<dbReference type="InterPro" id="IPR008966">
    <property type="entry name" value="Adhesion_dom_sf"/>
</dbReference>
<organism evidence="1 2">
    <name type="scientific">Klebsiella michiganensis</name>
    <dbReference type="NCBI Taxonomy" id="1134687"/>
    <lineage>
        <taxon>Bacteria</taxon>
        <taxon>Pseudomonadati</taxon>
        <taxon>Pseudomonadota</taxon>
        <taxon>Gammaproteobacteria</taxon>
        <taxon>Enterobacterales</taxon>
        <taxon>Enterobacteriaceae</taxon>
        <taxon>Klebsiella/Raoultella group</taxon>
        <taxon>Klebsiella</taxon>
    </lineage>
</organism>
<dbReference type="EMBL" id="UGMS01000004">
    <property type="protein sequence ID" value="STW80224.1"/>
    <property type="molecule type" value="Genomic_DNA"/>
</dbReference>
<evidence type="ECO:0000313" key="1">
    <source>
        <dbReference type="EMBL" id="STW80224.1"/>
    </source>
</evidence>
<protein>
    <submittedName>
        <fullName evidence="1">Fimbrial protein</fullName>
    </submittedName>
</protein>
<proteinExistence type="predicted"/>
<evidence type="ECO:0000313" key="2">
    <source>
        <dbReference type="Proteomes" id="UP000254863"/>
    </source>
</evidence>
<dbReference type="Proteomes" id="UP000254863">
    <property type="component" value="Unassembled WGS sequence"/>
</dbReference>
<gene>
    <name evidence="1" type="ORF">NCTC11685_07580</name>
</gene>
<dbReference type="GO" id="GO:0009289">
    <property type="term" value="C:pilus"/>
    <property type="evidence" value="ECO:0007669"/>
    <property type="project" value="InterPro"/>
</dbReference>
<reference evidence="1 2" key="1">
    <citation type="submission" date="2018-06" db="EMBL/GenBank/DDBJ databases">
        <authorList>
            <consortium name="Pathogen Informatics"/>
            <person name="Doyle S."/>
        </authorList>
    </citation>
    <scope>NUCLEOTIDE SEQUENCE [LARGE SCALE GENOMIC DNA]</scope>
    <source>
        <strain evidence="1 2">NCTC11685</strain>
    </source>
</reference>
<dbReference type="Gene3D" id="2.60.40.1090">
    <property type="entry name" value="Fimbrial-type adhesion domain"/>
    <property type="match status" value="1"/>
</dbReference>
<dbReference type="SUPFAM" id="SSF49401">
    <property type="entry name" value="Bacterial adhesins"/>
    <property type="match status" value="1"/>
</dbReference>
<name>A0A7H4PPA1_9ENTR</name>
<accession>A0A7H4PPA1</accession>
<comment type="caution">
    <text evidence="1">The sequence shown here is derived from an EMBL/GenBank/DDBJ whole genome shotgun (WGS) entry which is preliminary data.</text>
</comment>